<feature type="compositionally biased region" description="Basic and acidic residues" evidence="1">
    <location>
        <begin position="62"/>
        <end position="72"/>
    </location>
</feature>
<comment type="caution">
    <text evidence="2">The sequence shown here is derived from an EMBL/GenBank/DDBJ whole genome shotgun (WGS) entry which is preliminary data.</text>
</comment>
<protein>
    <submittedName>
        <fullName evidence="2">Uncharacterized protein</fullName>
    </submittedName>
</protein>
<evidence type="ECO:0000313" key="2">
    <source>
        <dbReference type="EMBL" id="GFR78286.1"/>
    </source>
</evidence>
<evidence type="ECO:0000256" key="1">
    <source>
        <dbReference type="SAM" id="MobiDB-lite"/>
    </source>
</evidence>
<organism evidence="2 3">
    <name type="scientific">Elysia marginata</name>
    <dbReference type="NCBI Taxonomy" id="1093978"/>
    <lineage>
        <taxon>Eukaryota</taxon>
        <taxon>Metazoa</taxon>
        <taxon>Spiralia</taxon>
        <taxon>Lophotrochozoa</taxon>
        <taxon>Mollusca</taxon>
        <taxon>Gastropoda</taxon>
        <taxon>Heterobranchia</taxon>
        <taxon>Euthyneura</taxon>
        <taxon>Panpulmonata</taxon>
        <taxon>Sacoglossa</taxon>
        <taxon>Placobranchoidea</taxon>
        <taxon>Plakobranchidae</taxon>
        <taxon>Elysia</taxon>
    </lineage>
</organism>
<keyword evidence="3" id="KW-1185">Reference proteome</keyword>
<dbReference type="EMBL" id="BMAT01004693">
    <property type="protein sequence ID" value="GFR78286.1"/>
    <property type="molecule type" value="Genomic_DNA"/>
</dbReference>
<dbReference type="Proteomes" id="UP000762676">
    <property type="component" value="Unassembled WGS sequence"/>
</dbReference>
<sequence length="128" mass="13876">MDGAMEAKTAATNKGDIQTLYKISLALPSASFWPDFCCQKQEQKSISGSVFQANSSIQNSDQPEKETKDTERGQITCTDSVDPTEHNCGIKDNKLFTWPGTAAVCVSPLTLQLSPLDLSHSSGLYTQT</sequence>
<gene>
    <name evidence="2" type="ORF">ElyMa_002257300</name>
</gene>
<accession>A0AAV4FZL5</accession>
<feature type="region of interest" description="Disordered" evidence="1">
    <location>
        <begin position="49"/>
        <end position="78"/>
    </location>
</feature>
<dbReference type="AlphaFoldDB" id="A0AAV4FZL5"/>
<feature type="compositionally biased region" description="Polar residues" evidence="1">
    <location>
        <begin position="49"/>
        <end position="61"/>
    </location>
</feature>
<proteinExistence type="predicted"/>
<evidence type="ECO:0000313" key="3">
    <source>
        <dbReference type="Proteomes" id="UP000762676"/>
    </source>
</evidence>
<reference evidence="2 3" key="1">
    <citation type="journal article" date="2021" name="Elife">
        <title>Chloroplast acquisition without the gene transfer in kleptoplastic sea slugs, Plakobranchus ocellatus.</title>
        <authorList>
            <person name="Maeda T."/>
            <person name="Takahashi S."/>
            <person name="Yoshida T."/>
            <person name="Shimamura S."/>
            <person name="Takaki Y."/>
            <person name="Nagai Y."/>
            <person name="Toyoda A."/>
            <person name="Suzuki Y."/>
            <person name="Arimoto A."/>
            <person name="Ishii H."/>
            <person name="Satoh N."/>
            <person name="Nishiyama T."/>
            <person name="Hasebe M."/>
            <person name="Maruyama T."/>
            <person name="Minagawa J."/>
            <person name="Obokata J."/>
            <person name="Shigenobu S."/>
        </authorList>
    </citation>
    <scope>NUCLEOTIDE SEQUENCE [LARGE SCALE GENOMIC DNA]</scope>
</reference>
<name>A0AAV4FZL5_9GAST</name>